<dbReference type="Proteomes" id="UP001208570">
    <property type="component" value="Unassembled WGS sequence"/>
</dbReference>
<dbReference type="AlphaFoldDB" id="A0AAD9JD86"/>
<keyword evidence="3" id="KW-1185">Reference proteome</keyword>
<name>A0AAD9JD86_9ANNE</name>
<dbReference type="EMBL" id="JAODUP010000380">
    <property type="protein sequence ID" value="KAK2150979.1"/>
    <property type="molecule type" value="Genomic_DNA"/>
</dbReference>
<evidence type="ECO:0000313" key="3">
    <source>
        <dbReference type="Proteomes" id="UP001208570"/>
    </source>
</evidence>
<keyword evidence="1" id="KW-0175">Coiled coil</keyword>
<evidence type="ECO:0000313" key="2">
    <source>
        <dbReference type="EMBL" id="KAK2150979.1"/>
    </source>
</evidence>
<comment type="caution">
    <text evidence="2">The sequence shown here is derived from an EMBL/GenBank/DDBJ whole genome shotgun (WGS) entry which is preliminary data.</text>
</comment>
<proteinExistence type="predicted"/>
<sequence length="85" mass="9938">MACKRHEEIEDTNQTMIRMMAQIQKENALASKLKRELEHEKIVLSERKEGTIKILAQIGQDTAITEQQIKIVRAQMDKIHRLKKV</sequence>
<evidence type="ECO:0000256" key="1">
    <source>
        <dbReference type="SAM" id="Coils"/>
    </source>
</evidence>
<organism evidence="2 3">
    <name type="scientific">Paralvinella palmiformis</name>
    <dbReference type="NCBI Taxonomy" id="53620"/>
    <lineage>
        <taxon>Eukaryota</taxon>
        <taxon>Metazoa</taxon>
        <taxon>Spiralia</taxon>
        <taxon>Lophotrochozoa</taxon>
        <taxon>Annelida</taxon>
        <taxon>Polychaeta</taxon>
        <taxon>Sedentaria</taxon>
        <taxon>Canalipalpata</taxon>
        <taxon>Terebellida</taxon>
        <taxon>Terebelliformia</taxon>
        <taxon>Alvinellidae</taxon>
        <taxon>Paralvinella</taxon>
    </lineage>
</organism>
<accession>A0AAD9JD86</accession>
<gene>
    <name evidence="2" type="ORF">LSH36_380g01016</name>
</gene>
<feature type="non-terminal residue" evidence="2">
    <location>
        <position position="85"/>
    </location>
</feature>
<protein>
    <submittedName>
        <fullName evidence="2">Uncharacterized protein</fullName>
    </submittedName>
</protein>
<feature type="coiled-coil region" evidence="1">
    <location>
        <begin position="6"/>
        <end position="40"/>
    </location>
</feature>
<reference evidence="2" key="1">
    <citation type="journal article" date="2023" name="Mol. Biol. Evol.">
        <title>Third-Generation Sequencing Reveals the Adaptive Role of the Epigenome in Three Deep-Sea Polychaetes.</title>
        <authorList>
            <person name="Perez M."/>
            <person name="Aroh O."/>
            <person name="Sun Y."/>
            <person name="Lan Y."/>
            <person name="Juniper S.K."/>
            <person name="Young C.R."/>
            <person name="Angers B."/>
            <person name="Qian P.Y."/>
        </authorList>
    </citation>
    <scope>NUCLEOTIDE SEQUENCE</scope>
    <source>
        <strain evidence="2">P08H-3</strain>
    </source>
</reference>